<gene>
    <name evidence="1" type="ORF">T01_13397</name>
</gene>
<proteinExistence type="predicted"/>
<sequence>MGESVSHTLRSPVSREERCAARPLPRIRWPVAPQLRACDALAYGSPYDSTSGRSSMARLSRFSASNPAVAYHGDASFPDDATMWPSAADGSTNLAPNVGVLV</sequence>
<evidence type="ECO:0000313" key="1">
    <source>
        <dbReference type="EMBL" id="KRY42641.1"/>
    </source>
</evidence>
<dbReference type="EMBL" id="JYDH01000003">
    <property type="protein sequence ID" value="KRY42641.1"/>
    <property type="molecule type" value="Genomic_DNA"/>
</dbReference>
<comment type="caution">
    <text evidence="1">The sequence shown here is derived from an EMBL/GenBank/DDBJ whole genome shotgun (WGS) entry which is preliminary data.</text>
</comment>
<organism evidence="1 2">
    <name type="scientific">Trichinella spiralis</name>
    <name type="common">Trichina worm</name>
    <dbReference type="NCBI Taxonomy" id="6334"/>
    <lineage>
        <taxon>Eukaryota</taxon>
        <taxon>Metazoa</taxon>
        <taxon>Ecdysozoa</taxon>
        <taxon>Nematoda</taxon>
        <taxon>Enoplea</taxon>
        <taxon>Dorylaimia</taxon>
        <taxon>Trichinellida</taxon>
        <taxon>Trichinellidae</taxon>
        <taxon>Trichinella</taxon>
    </lineage>
</organism>
<dbReference type="OrthoDB" id="5936646at2759"/>
<reference evidence="1 2" key="1">
    <citation type="submission" date="2015-01" db="EMBL/GenBank/DDBJ databases">
        <title>Evolution of Trichinella species and genotypes.</title>
        <authorList>
            <person name="Korhonen P.K."/>
            <person name="Edoardo P."/>
            <person name="Giuseppe L.R."/>
            <person name="Gasser R.B."/>
        </authorList>
    </citation>
    <scope>NUCLEOTIDE SEQUENCE [LARGE SCALE GENOMIC DNA]</scope>
    <source>
        <strain evidence="1">ISS3</strain>
    </source>
</reference>
<protein>
    <submittedName>
        <fullName evidence="1">Uncharacterized protein</fullName>
    </submittedName>
</protein>
<keyword evidence="2" id="KW-1185">Reference proteome</keyword>
<dbReference type="AlphaFoldDB" id="A0A0V1C0G9"/>
<name>A0A0V1C0G9_TRISP</name>
<dbReference type="Proteomes" id="UP000054776">
    <property type="component" value="Unassembled WGS sequence"/>
</dbReference>
<dbReference type="InParanoid" id="A0A0V1C0G9"/>
<evidence type="ECO:0000313" key="2">
    <source>
        <dbReference type="Proteomes" id="UP000054776"/>
    </source>
</evidence>
<accession>A0A0V1C0G9</accession>